<organism evidence="2 3">
    <name type="scientific">Alkalilimnicola ehrlichii</name>
    <dbReference type="NCBI Taxonomy" id="351052"/>
    <lineage>
        <taxon>Bacteria</taxon>
        <taxon>Pseudomonadati</taxon>
        <taxon>Pseudomonadota</taxon>
        <taxon>Gammaproteobacteria</taxon>
        <taxon>Chromatiales</taxon>
        <taxon>Ectothiorhodospiraceae</taxon>
        <taxon>Alkalilimnicola</taxon>
    </lineage>
</organism>
<dbReference type="CDD" id="cd18873">
    <property type="entry name" value="NUDIX_NadM_like"/>
    <property type="match status" value="1"/>
</dbReference>
<evidence type="ECO:0000259" key="1">
    <source>
        <dbReference type="PROSITE" id="PS51462"/>
    </source>
</evidence>
<comment type="caution">
    <text evidence="2">The sequence shown here is derived from an EMBL/GenBank/DDBJ whole genome shotgun (WGS) entry which is preliminary data.</text>
</comment>
<dbReference type="SUPFAM" id="SSF55811">
    <property type="entry name" value="Nudix"/>
    <property type="match status" value="1"/>
</dbReference>
<dbReference type="Gene3D" id="3.90.79.10">
    <property type="entry name" value="Nucleoside Triphosphate Pyrophosphohydrolase"/>
    <property type="match status" value="1"/>
</dbReference>
<dbReference type="AlphaFoldDB" id="A0A3E0X037"/>
<keyword evidence="2" id="KW-0378">Hydrolase</keyword>
<dbReference type="PANTHER" id="PTHR43736">
    <property type="entry name" value="ADP-RIBOSE PYROPHOSPHATASE"/>
    <property type="match status" value="1"/>
</dbReference>
<dbReference type="Pfam" id="PF00293">
    <property type="entry name" value="NUDIX"/>
    <property type="match status" value="1"/>
</dbReference>
<dbReference type="InterPro" id="IPR000086">
    <property type="entry name" value="NUDIX_hydrolase_dom"/>
</dbReference>
<dbReference type="InterPro" id="IPR015797">
    <property type="entry name" value="NUDIX_hydrolase-like_dom_sf"/>
</dbReference>
<dbReference type="PANTHER" id="PTHR43736:SF1">
    <property type="entry name" value="DIHYDRONEOPTERIN TRIPHOSPHATE DIPHOSPHATASE"/>
    <property type="match status" value="1"/>
</dbReference>
<dbReference type="Proteomes" id="UP000256763">
    <property type="component" value="Unassembled WGS sequence"/>
</dbReference>
<gene>
    <name evidence="2" type="ORF">CAL65_06320</name>
</gene>
<evidence type="ECO:0000313" key="2">
    <source>
        <dbReference type="EMBL" id="RFA37979.1"/>
    </source>
</evidence>
<dbReference type="GO" id="GO:0016787">
    <property type="term" value="F:hydrolase activity"/>
    <property type="evidence" value="ECO:0007669"/>
    <property type="project" value="UniProtKB-KW"/>
</dbReference>
<keyword evidence="3" id="KW-1185">Reference proteome</keyword>
<dbReference type="PROSITE" id="PS51462">
    <property type="entry name" value="NUDIX"/>
    <property type="match status" value="1"/>
</dbReference>
<feature type="domain" description="Nudix hydrolase" evidence="1">
    <location>
        <begin position="4"/>
        <end position="135"/>
    </location>
</feature>
<evidence type="ECO:0000313" key="3">
    <source>
        <dbReference type="Proteomes" id="UP000256763"/>
    </source>
</evidence>
<dbReference type="RefSeq" id="WP_116347607.1">
    <property type="nucleotide sequence ID" value="NZ_NFZW01000005.1"/>
</dbReference>
<name>A0A3E0X037_9GAMM</name>
<accession>A0A3E0X037</accession>
<reference evidence="3" key="1">
    <citation type="submission" date="2017-05" db="EMBL/GenBank/DDBJ databases">
        <authorList>
            <person name="Sharma S."/>
            <person name="Sidhu C."/>
            <person name="Pinnaka A.K."/>
        </authorList>
    </citation>
    <scope>NUCLEOTIDE SEQUENCE [LARGE SCALE GENOMIC DNA]</scope>
    <source>
        <strain evidence="3">AK93</strain>
    </source>
</reference>
<sequence>MPRPETPQVAVDVIIRLAGEPGRVVLIERHNPPLGVAIPGGFVDVGERLEAAAVREALEETSLHVRLECLLGLYSAPERDARGHTVSAVYIGSATGEARAADDAKAIVMADPEDSQLALVFDHRLVLDDYLRWLKTAEPAPLRLG</sequence>
<protein>
    <submittedName>
        <fullName evidence="2">NUDIX hydrolase</fullName>
    </submittedName>
</protein>
<dbReference type="EMBL" id="NFZW01000005">
    <property type="protein sequence ID" value="RFA37979.1"/>
    <property type="molecule type" value="Genomic_DNA"/>
</dbReference>
<proteinExistence type="predicted"/>